<feature type="compositionally biased region" description="Polar residues" evidence="1">
    <location>
        <begin position="34"/>
        <end position="53"/>
    </location>
</feature>
<evidence type="ECO:0000313" key="2">
    <source>
        <dbReference type="EMBL" id="EED88118.1"/>
    </source>
</evidence>
<dbReference type="InterPro" id="IPR017956">
    <property type="entry name" value="AT_hook_DNA-bd_motif"/>
</dbReference>
<proteinExistence type="predicted"/>
<reference evidence="2 3" key="2">
    <citation type="journal article" date="2008" name="Nature">
        <title>The Phaeodactylum genome reveals the evolutionary history of diatom genomes.</title>
        <authorList>
            <person name="Bowler C."/>
            <person name="Allen A.E."/>
            <person name="Badger J.H."/>
            <person name="Grimwood J."/>
            <person name="Jabbari K."/>
            <person name="Kuo A."/>
            <person name="Maheswari U."/>
            <person name="Martens C."/>
            <person name="Maumus F."/>
            <person name="Otillar R.P."/>
            <person name="Rayko E."/>
            <person name="Salamov A."/>
            <person name="Vandepoele K."/>
            <person name="Beszteri B."/>
            <person name="Gruber A."/>
            <person name="Heijde M."/>
            <person name="Katinka M."/>
            <person name="Mock T."/>
            <person name="Valentin K."/>
            <person name="Verret F."/>
            <person name="Berges J.A."/>
            <person name="Brownlee C."/>
            <person name="Cadoret J.P."/>
            <person name="Chiovitti A."/>
            <person name="Choi C.J."/>
            <person name="Coesel S."/>
            <person name="De Martino A."/>
            <person name="Detter J.C."/>
            <person name="Durkin C."/>
            <person name="Falciatore A."/>
            <person name="Fournet J."/>
            <person name="Haruta M."/>
            <person name="Huysman M.J."/>
            <person name="Jenkins B.D."/>
            <person name="Jiroutova K."/>
            <person name="Jorgensen R.E."/>
            <person name="Joubert Y."/>
            <person name="Kaplan A."/>
            <person name="Kroger N."/>
            <person name="Kroth P.G."/>
            <person name="La Roche J."/>
            <person name="Lindquist E."/>
            <person name="Lommer M."/>
            <person name="Martin-Jezequel V."/>
            <person name="Lopez P.J."/>
            <person name="Lucas S."/>
            <person name="Mangogna M."/>
            <person name="McGinnis K."/>
            <person name="Medlin L.K."/>
            <person name="Montsant A."/>
            <person name="Oudot-Le Secq M.P."/>
            <person name="Napoli C."/>
            <person name="Obornik M."/>
            <person name="Parker M.S."/>
            <person name="Petit J.L."/>
            <person name="Porcel B.M."/>
            <person name="Poulsen N."/>
            <person name="Robison M."/>
            <person name="Rychlewski L."/>
            <person name="Rynearson T.A."/>
            <person name="Schmutz J."/>
            <person name="Shapiro H."/>
            <person name="Siaut M."/>
            <person name="Stanley M."/>
            <person name="Sussman M.R."/>
            <person name="Taylor A.R."/>
            <person name="Vardi A."/>
            <person name="von Dassow P."/>
            <person name="Vyverman W."/>
            <person name="Willis A."/>
            <person name="Wyrwicz L.S."/>
            <person name="Rokhsar D.S."/>
            <person name="Weissenbach J."/>
            <person name="Armbrust E.V."/>
            <person name="Green B.R."/>
            <person name="Van de Peer Y."/>
            <person name="Grigoriev I.V."/>
        </authorList>
    </citation>
    <scope>NUCLEOTIDE SEQUENCE [LARGE SCALE GENOMIC DNA]</scope>
    <source>
        <strain evidence="2 3">CCMP1335</strain>
    </source>
</reference>
<dbReference type="KEGG" id="tps:THAPSDRAFT_11588"/>
<feature type="compositionally biased region" description="Basic and acidic residues" evidence="1">
    <location>
        <begin position="513"/>
        <end position="530"/>
    </location>
</feature>
<dbReference type="GeneID" id="7447759"/>
<evidence type="ECO:0000256" key="1">
    <source>
        <dbReference type="SAM" id="MobiDB-lite"/>
    </source>
</evidence>
<feature type="compositionally biased region" description="Polar residues" evidence="1">
    <location>
        <begin position="537"/>
        <end position="549"/>
    </location>
</feature>
<dbReference type="AlphaFoldDB" id="B8CEZ2"/>
<feature type="region of interest" description="Disordered" evidence="1">
    <location>
        <begin position="23"/>
        <end position="68"/>
    </location>
</feature>
<name>B8CEZ2_THAPS</name>
<feature type="compositionally biased region" description="Polar residues" evidence="1">
    <location>
        <begin position="214"/>
        <end position="232"/>
    </location>
</feature>
<dbReference type="InParanoid" id="B8CEZ2"/>
<protein>
    <submittedName>
        <fullName evidence="2">Uncharacterized protein</fullName>
    </submittedName>
</protein>
<dbReference type="EMBL" id="CM000652">
    <property type="protein sequence ID" value="EED88118.1"/>
    <property type="molecule type" value="Genomic_DNA"/>
</dbReference>
<dbReference type="Pfam" id="PF02178">
    <property type="entry name" value="AT_hook"/>
    <property type="match status" value="2"/>
</dbReference>
<organism evidence="2 3">
    <name type="scientific">Thalassiosira pseudonana</name>
    <name type="common">Marine diatom</name>
    <name type="synonym">Cyclotella nana</name>
    <dbReference type="NCBI Taxonomy" id="35128"/>
    <lineage>
        <taxon>Eukaryota</taxon>
        <taxon>Sar</taxon>
        <taxon>Stramenopiles</taxon>
        <taxon>Ochrophyta</taxon>
        <taxon>Bacillariophyta</taxon>
        <taxon>Coscinodiscophyceae</taxon>
        <taxon>Thalassiosirophycidae</taxon>
        <taxon>Thalassiosirales</taxon>
        <taxon>Thalassiosiraceae</taxon>
        <taxon>Thalassiosira</taxon>
    </lineage>
</organism>
<reference evidence="2 3" key="1">
    <citation type="journal article" date="2004" name="Science">
        <title>The genome of the diatom Thalassiosira pseudonana: ecology, evolution, and metabolism.</title>
        <authorList>
            <person name="Armbrust E.V."/>
            <person name="Berges J.A."/>
            <person name="Bowler C."/>
            <person name="Green B.R."/>
            <person name="Martinez D."/>
            <person name="Putnam N.H."/>
            <person name="Zhou S."/>
            <person name="Allen A.E."/>
            <person name="Apt K.E."/>
            <person name="Bechner M."/>
            <person name="Brzezinski M.A."/>
            <person name="Chaal B.K."/>
            <person name="Chiovitti A."/>
            <person name="Davis A.K."/>
            <person name="Demarest M.S."/>
            <person name="Detter J.C."/>
            <person name="Glavina T."/>
            <person name="Goodstein D."/>
            <person name="Hadi M.Z."/>
            <person name="Hellsten U."/>
            <person name="Hildebrand M."/>
            <person name="Jenkins B.D."/>
            <person name="Jurka J."/>
            <person name="Kapitonov V.V."/>
            <person name="Kroger N."/>
            <person name="Lau W.W."/>
            <person name="Lane T.W."/>
            <person name="Larimer F.W."/>
            <person name="Lippmeier J.C."/>
            <person name="Lucas S."/>
            <person name="Medina M."/>
            <person name="Montsant A."/>
            <person name="Obornik M."/>
            <person name="Parker M.S."/>
            <person name="Palenik B."/>
            <person name="Pazour G.J."/>
            <person name="Richardson P.M."/>
            <person name="Rynearson T.A."/>
            <person name="Saito M.A."/>
            <person name="Schwartz D.C."/>
            <person name="Thamatrakoln K."/>
            <person name="Valentin K."/>
            <person name="Vardi A."/>
            <person name="Wilkerson F.P."/>
            <person name="Rokhsar D.S."/>
        </authorList>
    </citation>
    <scope>NUCLEOTIDE SEQUENCE [LARGE SCALE GENOMIC DNA]</scope>
    <source>
        <strain evidence="2 3">CCMP1335</strain>
    </source>
</reference>
<feature type="region of interest" description="Disordered" evidence="1">
    <location>
        <begin position="456"/>
        <end position="553"/>
    </location>
</feature>
<dbReference type="Proteomes" id="UP000001449">
    <property type="component" value="Chromosome 20"/>
</dbReference>
<dbReference type="SMART" id="SM00384">
    <property type="entry name" value="AT_hook"/>
    <property type="match status" value="2"/>
</dbReference>
<dbReference type="RefSeq" id="XP_002294758.1">
    <property type="nucleotide sequence ID" value="XM_002294722.1"/>
</dbReference>
<feature type="region of interest" description="Disordered" evidence="1">
    <location>
        <begin position="207"/>
        <end position="232"/>
    </location>
</feature>
<evidence type="ECO:0000313" key="3">
    <source>
        <dbReference type="Proteomes" id="UP000001449"/>
    </source>
</evidence>
<dbReference type="HOGENOM" id="CLU_407448_0_0_1"/>
<sequence>MSTIKYDGVPSRPEMQAAAVRSGGVVPIPPGVAHSSSGGTSRMPSTFPPSSRGRQAVPPGHCPNPPEREDLARFRQLQLYEYEQQQYEQYNQYINTNQWGCGDHRFAYYHYGNELNRMRQEYQMQQRIQQEYARRQLQGGYGGGGGVYDYGDYNQQYESRRLAFAYTSTIDAEVNCATAATDSTDNGGAVATSSSLSCAHVASVTSQHVHHQQTKQQNSSQHKLRNDNGSTTAAEAAYPTGCPVLYNFHLCENEVHFKDYVREYKMPAKSDDSNQQYESQLGVVKSMRRSRRGWVYSIQHKNDAMSDNVAEDDIAYGPNSSVIVTLVDTTFPTCPREYELEGTVMSAKPSNHNCSSSKFRYTVMLQNQNDSVTFQDNIPHHRIRYKFSLKTLQSRLKSRSTKRAIGIRTVQTNGVETPQLNVLRGVRDCFVDGVEDNDHVVDNAVVVGGSEMKFAVGRGKKRGRPKKSETDNATADNNDKGEELSKKKRGRPRKQNGRVEIEASSTKQKVGTNRKEKSIDDKSEPRDGKQTDIALTPVQSKMATQSASKGGNADHDVIELSMSETKSPDHAMGKKSRDTPTKLKVPHMYKDAATLSQPTSQNKGTGKLAKMTAEAPHSRYCKVDGCVKLGRGCSRYEGYCIAHFKEETGFIPRVVLSGIKDMELNSFPAKGLLSG</sequence>
<keyword evidence="3" id="KW-1185">Reference proteome</keyword>
<gene>
    <name evidence="2" type="ORF">THAPSDRAFT_11588</name>
</gene>
<accession>B8CEZ2</accession>
<dbReference type="PaxDb" id="35128-Thaps11588"/>
<feature type="compositionally biased region" description="Basic residues" evidence="1">
    <location>
        <begin position="486"/>
        <end position="496"/>
    </location>
</feature>
<dbReference type="GO" id="GO:0003677">
    <property type="term" value="F:DNA binding"/>
    <property type="evidence" value="ECO:0007669"/>
    <property type="project" value="InterPro"/>
</dbReference>